<reference evidence="1 2" key="1">
    <citation type="journal article" date="2012" name="Genome Biol.">
        <title>Sequencing three crocodilian genomes to illuminate the evolution of archosaurs and amniotes.</title>
        <authorList>
            <person name="St John J.A."/>
            <person name="Braun E.L."/>
            <person name="Isberg S.R."/>
            <person name="Miles L.G."/>
            <person name="Chong A.Y."/>
            <person name="Gongora J."/>
            <person name="Dalzell P."/>
            <person name="Moran C."/>
            <person name="Bed'hom B."/>
            <person name="Abzhanov A."/>
            <person name="Burgess S.C."/>
            <person name="Cooksey A.M."/>
            <person name="Castoe T.A."/>
            <person name="Crawford N.G."/>
            <person name="Densmore L.D."/>
            <person name="Drew J.C."/>
            <person name="Edwards S.V."/>
            <person name="Faircloth B.C."/>
            <person name="Fujita M.K."/>
            <person name="Greenwold M.J."/>
            <person name="Hoffmann F.G."/>
            <person name="Howard J.M."/>
            <person name="Iguchi T."/>
            <person name="Janes D.E."/>
            <person name="Khan S.Y."/>
            <person name="Kohno S."/>
            <person name="de Koning A.J."/>
            <person name="Lance S.L."/>
            <person name="McCarthy F.M."/>
            <person name="McCormack J.E."/>
            <person name="Merchant M.E."/>
            <person name="Peterson D.G."/>
            <person name="Pollock D.D."/>
            <person name="Pourmand N."/>
            <person name="Raney B.J."/>
            <person name="Roessler K.A."/>
            <person name="Sanford J.R."/>
            <person name="Sawyer R.H."/>
            <person name="Schmidt C.J."/>
            <person name="Triplett E.W."/>
            <person name="Tuberville T.D."/>
            <person name="Venegas-Anaya M."/>
            <person name="Howard J.T."/>
            <person name="Jarvis E.D."/>
            <person name="Guillette L.J.Jr."/>
            <person name="Glenn T.C."/>
            <person name="Green R.E."/>
            <person name="Ray D.A."/>
        </authorList>
    </citation>
    <scope>NUCLEOTIDE SEQUENCE [LARGE SCALE GENOMIC DNA]</scope>
    <source>
        <strain evidence="1">KSC_2009_1</strain>
    </source>
</reference>
<dbReference type="EMBL" id="AKHW03006853">
    <property type="protein sequence ID" value="KYO18042.1"/>
    <property type="molecule type" value="Genomic_DNA"/>
</dbReference>
<organism evidence="1 2">
    <name type="scientific">Alligator mississippiensis</name>
    <name type="common">American alligator</name>
    <dbReference type="NCBI Taxonomy" id="8496"/>
    <lineage>
        <taxon>Eukaryota</taxon>
        <taxon>Metazoa</taxon>
        <taxon>Chordata</taxon>
        <taxon>Craniata</taxon>
        <taxon>Vertebrata</taxon>
        <taxon>Euteleostomi</taxon>
        <taxon>Archelosauria</taxon>
        <taxon>Archosauria</taxon>
        <taxon>Crocodylia</taxon>
        <taxon>Alligatoridae</taxon>
        <taxon>Alligatorinae</taxon>
        <taxon>Alligator</taxon>
    </lineage>
</organism>
<accession>A0A151M0N3</accession>
<gene>
    <name evidence="1" type="ORF">Y1Q_0011642</name>
</gene>
<evidence type="ECO:0000313" key="1">
    <source>
        <dbReference type="EMBL" id="KYO18042.1"/>
    </source>
</evidence>
<dbReference type="Proteomes" id="UP000050525">
    <property type="component" value="Unassembled WGS sequence"/>
</dbReference>
<protein>
    <submittedName>
        <fullName evidence="1">Uncharacterized protein</fullName>
    </submittedName>
</protein>
<sequence>MCQTEKEKKNKNFPPTPLSCHRADEKKNVSSFAVHFAVDSPFIFFCNSPPTKNFSDPVELMQSSFSRLYAHCWGCEK</sequence>
<comment type="caution">
    <text evidence="1">The sequence shown here is derived from an EMBL/GenBank/DDBJ whole genome shotgun (WGS) entry which is preliminary data.</text>
</comment>
<proteinExistence type="predicted"/>
<keyword evidence="2" id="KW-1185">Reference proteome</keyword>
<dbReference type="AlphaFoldDB" id="A0A151M0N3"/>
<name>A0A151M0N3_ALLMI</name>
<evidence type="ECO:0000313" key="2">
    <source>
        <dbReference type="Proteomes" id="UP000050525"/>
    </source>
</evidence>